<accession>A0AAD9NUT5</accession>
<keyword evidence="3" id="KW-1185">Reference proteome</keyword>
<proteinExistence type="predicted"/>
<comment type="caution">
    <text evidence="2">The sequence shown here is derived from an EMBL/GenBank/DDBJ whole genome shotgun (WGS) entry which is preliminary data.</text>
</comment>
<dbReference type="Proteomes" id="UP001209878">
    <property type="component" value="Unassembled WGS sequence"/>
</dbReference>
<evidence type="ECO:0000313" key="3">
    <source>
        <dbReference type="Proteomes" id="UP001209878"/>
    </source>
</evidence>
<protein>
    <submittedName>
        <fullName evidence="2">Uncharacterized protein</fullName>
    </submittedName>
</protein>
<evidence type="ECO:0000256" key="1">
    <source>
        <dbReference type="SAM" id="MobiDB-lite"/>
    </source>
</evidence>
<evidence type="ECO:0000313" key="2">
    <source>
        <dbReference type="EMBL" id="KAK2183637.1"/>
    </source>
</evidence>
<dbReference type="AlphaFoldDB" id="A0AAD9NUT5"/>
<sequence>MVGVSRVASGNEGQRSLRQMVGVSRVASGNEGHRSL</sequence>
<feature type="region of interest" description="Disordered" evidence="1">
    <location>
        <begin position="1"/>
        <end position="36"/>
    </location>
</feature>
<name>A0AAD9NUT5_RIDPI</name>
<dbReference type="EMBL" id="JAODUO010000303">
    <property type="protein sequence ID" value="KAK2183637.1"/>
    <property type="molecule type" value="Genomic_DNA"/>
</dbReference>
<reference evidence="2" key="1">
    <citation type="journal article" date="2023" name="Mol. Biol. Evol.">
        <title>Third-Generation Sequencing Reveals the Adaptive Role of the Epigenome in Three Deep-Sea Polychaetes.</title>
        <authorList>
            <person name="Perez M."/>
            <person name="Aroh O."/>
            <person name="Sun Y."/>
            <person name="Lan Y."/>
            <person name="Juniper S.K."/>
            <person name="Young C.R."/>
            <person name="Angers B."/>
            <person name="Qian P.Y."/>
        </authorList>
    </citation>
    <scope>NUCLEOTIDE SEQUENCE</scope>
    <source>
        <strain evidence="2">R07B-5</strain>
    </source>
</reference>
<organism evidence="2 3">
    <name type="scientific">Ridgeia piscesae</name>
    <name type="common">Tubeworm</name>
    <dbReference type="NCBI Taxonomy" id="27915"/>
    <lineage>
        <taxon>Eukaryota</taxon>
        <taxon>Metazoa</taxon>
        <taxon>Spiralia</taxon>
        <taxon>Lophotrochozoa</taxon>
        <taxon>Annelida</taxon>
        <taxon>Polychaeta</taxon>
        <taxon>Sedentaria</taxon>
        <taxon>Canalipalpata</taxon>
        <taxon>Sabellida</taxon>
        <taxon>Siboglinidae</taxon>
        <taxon>Ridgeia</taxon>
    </lineage>
</organism>
<gene>
    <name evidence="2" type="ORF">NP493_303g03027</name>
</gene>